<dbReference type="Proteomes" id="UP000694300">
    <property type="component" value="Unassembled WGS sequence"/>
</dbReference>
<protein>
    <submittedName>
        <fullName evidence="2">DUF2236 domain-containing protein</fullName>
    </submittedName>
</protein>
<evidence type="ECO:0000313" key="3">
    <source>
        <dbReference type="Proteomes" id="UP000694300"/>
    </source>
</evidence>
<feature type="domain" description="ER-bound oxygenase mpaB/mpaB'/Rubber oxygenase catalytic" evidence="1">
    <location>
        <begin position="20"/>
        <end position="246"/>
    </location>
</feature>
<dbReference type="EMBL" id="JADQDF010000001">
    <property type="protein sequence ID" value="MBW0128765.1"/>
    <property type="molecule type" value="Genomic_DNA"/>
</dbReference>
<gene>
    <name evidence="2" type="ORF">I4I82_13895</name>
</gene>
<dbReference type="PANTHER" id="PTHR36151">
    <property type="entry name" value="BLR2777 PROTEIN"/>
    <property type="match status" value="1"/>
</dbReference>
<proteinExistence type="predicted"/>
<evidence type="ECO:0000313" key="2">
    <source>
        <dbReference type="EMBL" id="MBW0128765.1"/>
    </source>
</evidence>
<dbReference type="PANTHER" id="PTHR36151:SF3">
    <property type="entry name" value="ER-BOUND OXYGENASE MPAB_MPAB'_RUBBER OXYGENASE CATALYTIC DOMAIN-CONTAINING PROTEIN"/>
    <property type="match status" value="1"/>
</dbReference>
<comment type="caution">
    <text evidence="2">The sequence shown here is derived from an EMBL/GenBank/DDBJ whole genome shotgun (WGS) entry which is preliminary data.</text>
</comment>
<dbReference type="Pfam" id="PF09995">
    <property type="entry name" value="MPAB_Lcp_cat"/>
    <property type="match status" value="1"/>
</dbReference>
<keyword evidence="3" id="KW-1185">Reference proteome</keyword>
<organism evidence="2 3">
    <name type="scientific">Pseudonocardia oceani</name>
    <dbReference type="NCBI Taxonomy" id="2792013"/>
    <lineage>
        <taxon>Bacteria</taxon>
        <taxon>Bacillati</taxon>
        <taxon>Actinomycetota</taxon>
        <taxon>Actinomycetes</taxon>
        <taxon>Pseudonocardiales</taxon>
        <taxon>Pseudonocardiaceae</taxon>
        <taxon>Pseudonocardia</taxon>
    </lineage>
</organism>
<reference evidence="2 3" key="1">
    <citation type="submission" date="2020-11" db="EMBL/GenBank/DDBJ databases">
        <title>Pseudonocardia abyssalis sp. nov. and Pseudonocardia oceani sp. nov., description and phylogenomic analysis of two novel actinomycetes isolated from the deep Southern Ocean.</title>
        <authorList>
            <person name="Parra J."/>
        </authorList>
    </citation>
    <scope>NUCLEOTIDE SEQUENCE [LARGE SCALE GENOMIC DNA]</scope>
    <source>
        <strain evidence="3">KRD185</strain>
    </source>
</reference>
<accession>A0ABS6U942</accession>
<evidence type="ECO:0000259" key="1">
    <source>
        <dbReference type="Pfam" id="PF09995"/>
    </source>
</evidence>
<dbReference type="InterPro" id="IPR018713">
    <property type="entry name" value="MPAB/Lcp_cat_dom"/>
</dbReference>
<name>A0ABS6U942_9PSEU</name>
<sequence length="273" mass="30139">MTTALVEEDLGLFGPDSVTWRVHIEPVMWVAGFRALLLQSLEPRVMRGTYQNSALFDPAKAWSRFQRTVEFVGTRTFGSTADVERVAARVRKLHATLRGFDPDTGETFRLDEPENLLWVHATEVGSYAHIAQRAGLIDGADADRYLAESVRAARVIGLIDAPASRAEMDAYIERRRPDMRMTDEARRATMNLFAPKGRAPRAVKIAVPTIATLALGTLPRWARRCYGLPGLPTTDLGVTLGLRALRTATGVLPDVPAPPNIERARRLVRGLSA</sequence>
<dbReference type="RefSeq" id="WP_218593431.1">
    <property type="nucleotide sequence ID" value="NZ_JADQDE010000462.1"/>
</dbReference>